<dbReference type="NCBIfam" id="TIGR01726">
    <property type="entry name" value="HEQRo_perm_3TM"/>
    <property type="match status" value="1"/>
</dbReference>
<dbReference type="CDD" id="cd06261">
    <property type="entry name" value="TM_PBP2"/>
    <property type="match status" value="1"/>
</dbReference>
<dbReference type="Proteomes" id="UP001596266">
    <property type="component" value="Unassembled WGS sequence"/>
</dbReference>
<feature type="transmembrane region" description="Helical" evidence="7">
    <location>
        <begin position="234"/>
        <end position="260"/>
    </location>
</feature>
<comment type="similarity">
    <text evidence="7">Belongs to the binding-protein-dependent transport system permease family.</text>
</comment>
<evidence type="ECO:0000256" key="2">
    <source>
        <dbReference type="ARBA" id="ARBA00022448"/>
    </source>
</evidence>
<dbReference type="SUPFAM" id="SSF161098">
    <property type="entry name" value="MetI-like"/>
    <property type="match status" value="1"/>
</dbReference>
<organism evidence="9 10">
    <name type="scientific">Luteococcus sanguinis</name>
    <dbReference type="NCBI Taxonomy" id="174038"/>
    <lineage>
        <taxon>Bacteria</taxon>
        <taxon>Bacillati</taxon>
        <taxon>Actinomycetota</taxon>
        <taxon>Actinomycetes</taxon>
        <taxon>Propionibacteriales</taxon>
        <taxon>Propionibacteriaceae</taxon>
        <taxon>Luteococcus</taxon>
    </lineage>
</organism>
<feature type="domain" description="ABC transmembrane type-1" evidence="8">
    <location>
        <begin position="71"/>
        <end position="264"/>
    </location>
</feature>
<dbReference type="PANTHER" id="PTHR30614:SF21">
    <property type="entry name" value="AMINO ACID ABC TRANSPORTER PERMEASE"/>
    <property type="match status" value="1"/>
</dbReference>
<keyword evidence="6 7" id="KW-0472">Membrane</keyword>
<dbReference type="InterPro" id="IPR010065">
    <property type="entry name" value="AA_ABC_transptr_permease_3TM"/>
</dbReference>
<keyword evidence="2 7" id="KW-0813">Transport</keyword>
<dbReference type="PROSITE" id="PS50928">
    <property type="entry name" value="ABC_TM1"/>
    <property type="match status" value="1"/>
</dbReference>
<dbReference type="Pfam" id="PF00528">
    <property type="entry name" value="BPD_transp_1"/>
    <property type="match status" value="1"/>
</dbReference>
<feature type="transmembrane region" description="Helical" evidence="7">
    <location>
        <begin position="144"/>
        <end position="171"/>
    </location>
</feature>
<feature type="transmembrane region" description="Helical" evidence="7">
    <location>
        <begin position="24"/>
        <end position="46"/>
    </location>
</feature>
<evidence type="ECO:0000259" key="8">
    <source>
        <dbReference type="PROSITE" id="PS50928"/>
    </source>
</evidence>
<gene>
    <name evidence="9" type="ORF">ACFP57_05180</name>
</gene>
<keyword evidence="10" id="KW-1185">Reference proteome</keyword>
<keyword evidence="5 7" id="KW-1133">Transmembrane helix</keyword>
<reference evidence="10" key="1">
    <citation type="journal article" date="2019" name="Int. J. Syst. Evol. Microbiol.">
        <title>The Global Catalogue of Microorganisms (GCM) 10K type strain sequencing project: providing services to taxonomists for standard genome sequencing and annotation.</title>
        <authorList>
            <consortium name="The Broad Institute Genomics Platform"/>
            <consortium name="The Broad Institute Genome Sequencing Center for Infectious Disease"/>
            <person name="Wu L."/>
            <person name="Ma J."/>
        </authorList>
    </citation>
    <scope>NUCLEOTIDE SEQUENCE [LARGE SCALE GENOMIC DNA]</scope>
    <source>
        <strain evidence="10">CGMCC 1.15277</strain>
    </source>
</reference>
<dbReference type="Gene3D" id="1.10.3720.10">
    <property type="entry name" value="MetI-like"/>
    <property type="match status" value="1"/>
</dbReference>
<dbReference type="EMBL" id="JBHSUA010000009">
    <property type="protein sequence ID" value="MFC6396380.1"/>
    <property type="molecule type" value="Genomic_DNA"/>
</dbReference>
<evidence type="ECO:0000256" key="4">
    <source>
        <dbReference type="ARBA" id="ARBA00022692"/>
    </source>
</evidence>
<proteinExistence type="inferred from homology"/>
<dbReference type="RefSeq" id="WP_343884983.1">
    <property type="nucleotide sequence ID" value="NZ_BAAAKI010000004.1"/>
</dbReference>
<comment type="caution">
    <text evidence="9">The sequence shown here is derived from an EMBL/GenBank/DDBJ whole genome shotgun (WGS) entry which is preliminary data.</text>
</comment>
<dbReference type="InterPro" id="IPR035906">
    <property type="entry name" value="MetI-like_sf"/>
</dbReference>
<evidence type="ECO:0000313" key="9">
    <source>
        <dbReference type="EMBL" id="MFC6396380.1"/>
    </source>
</evidence>
<sequence>MSATHATRVLFDEPGPRGRRRIRIWTVLVSVASMAVVWLGLWQFWYNHQLDAEKWTPFLDPANLRFLAVGLQGTFLALVTAAVVAFPMALLLALARHSGGRVLSRLATAWIEFFRSVPMLLVVYFFLLVMPRMKISGQNVDLPIFWMLVIPMILVSSASTAEVFRAGILAVDKGQSEAALSLGMTERQTMRLVVLPQAFRLVLPNLLTALVSLLKDSTLGYVVSYPELMQQGRVLTAFTHSMIQTYLVVALVFVLVNYLLTQAADRLQERMARRASPSRGALGLGAQAVS</sequence>
<evidence type="ECO:0000256" key="7">
    <source>
        <dbReference type="RuleBase" id="RU363032"/>
    </source>
</evidence>
<evidence type="ECO:0000256" key="5">
    <source>
        <dbReference type="ARBA" id="ARBA00022989"/>
    </source>
</evidence>
<evidence type="ECO:0000256" key="6">
    <source>
        <dbReference type="ARBA" id="ARBA00023136"/>
    </source>
</evidence>
<feature type="transmembrane region" description="Helical" evidence="7">
    <location>
        <begin position="192"/>
        <end position="214"/>
    </location>
</feature>
<name>A0ABW1WZ22_9ACTN</name>
<keyword evidence="4 7" id="KW-0812">Transmembrane</keyword>
<comment type="subcellular location">
    <subcellularLocation>
        <location evidence="1 7">Cell membrane</location>
        <topology evidence="1 7">Multi-pass membrane protein</topology>
    </subcellularLocation>
</comment>
<evidence type="ECO:0000256" key="1">
    <source>
        <dbReference type="ARBA" id="ARBA00004651"/>
    </source>
</evidence>
<dbReference type="PANTHER" id="PTHR30614">
    <property type="entry name" value="MEMBRANE COMPONENT OF AMINO ACID ABC TRANSPORTER"/>
    <property type="match status" value="1"/>
</dbReference>
<feature type="transmembrane region" description="Helical" evidence="7">
    <location>
        <begin position="66"/>
        <end position="94"/>
    </location>
</feature>
<keyword evidence="3" id="KW-1003">Cell membrane</keyword>
<feature type="transmembrane region" description="Helical" evidence="7">
    <location>
        <begin position="106"/>
        <end position="129"/>
    </location>
</feature>
<evidence type="ECO:0000313" key="10">
    <source>
        <dbReference type="Proteomes" id="UP001596266"/>
    </source>
</evidence>
<dbReference type="InterPro" id="IPR000515">
    <property type="entry name" value="MetI-like"/>
</dbReference>
<protein>
    <submittedName>
        <fullName evidence="9">Amino acid ABC transporter permease</fullName>
    </submittedName>
</protein>
<evidence type="ECO:0000256" key="3">
    <source>
        <dbReference type="ARBA" id="ARBA00022475"/>
    </source>
</evidence>
<accession>A0ABW1WZ22</accession>
<dbReference type="InterPro" id="IPR043429">
    <property type="entry name" value="ArtM/GltK/GlnP/TcyL/YhdX-like"/>
</dbReference>